<keyword evidence="6 8" id="KW-0378">Hydrolase</keyword>
<comment type="caution">
    <text evidence="11">The sequence shown here is derived from an EMBL/GenBank/DDBJ whole genome shotgun (WGS) entry which is preliminary data.</text>
</comment>
<comment type="catalytic activity">
    <reaction evidence="1 8">
        <text>Release of an N-terminal amino acid, Xaa-|-Yaa-, in which Xaa is preferably Leu, but may be other amino acids including Pro although not Arg or Lys, and Yaa may be Pro. Amino acid amides and methyl esters are also readily hydrolyzed, but rates on arylamides are exceedingly low.</text>
        <dbReference type="EC" id="3.4.11.1"/>
    </reaction>
</comment>
<comment type="cofactor">
    <cofactor evidence="8">
        <name>Mn(2+)</name>
        <dbReference type="ChEBI" id="CHEBI:29035"/>
    </cofactor>
    <text evidence="8">Binds 2 manganese ions per subunit.</text>
</comment>
<evidence type="ECO:0000259" key="10">
    <source>
        <dbReference type="PROSITE" id="PS00631"/>
    </source>
</evidence>
<dbReference type="OrthoDB" id="9809354at2"/>
<keyword evidence="8" id="KW-0479">Metal-binding</keyword>
<keyword evidence="8" id="KW-0963">Cytoplasm</keyword>
<evidence type="ECO:0000256" key="8">
    <source>
        <dbReference type="HAMAP-Rule" id="MF_00181"/>
    </source>
</evidence>
<feature type="active site" evidence="8">
    <location>
        <position position="338"/>
    </location>
</feature>
<dbReference type="EMBL" id="PDEA01000001">
    <property type="protein sequence ID" value="PEH89333.1"/>
    <property type="molecule type" value="Genomic_DNA"/>
</dbReference>
<dbReference type="GO" id="GO:0070006">
    <property type="term" value="F:metalloaminopeptidase activity"/>
    <property type="evidence" value="ECO:0007669"/>
    <property type="project" value="InterPro"/>
</dbReference>
<dbReference type="CDD" id="cd00433">
    <property type="entry name" value="Peptidase_M17"/>
    <property type="match status" value="1"/>
</dbReference>
<dbReference type="PANTHER" id="PTHR11963">
    <property type="entry name" value="LEUCINE AMINOPEPTIDASE-RELATED"/>
    <property type="match status" value="1"/>
</dbReference>
<evidence type="ECO:0000256" key="7">
    <source>
        <dbReference type="ARBA" id="ARBA00023211"/>
    </source>
</evidence>
<feature type="region of interest" description="Disordered" evidence="9">
    <location>
        <begin position="527"/>
        <end position="548"/>
    </location>
</feature>
<dbReference type="SUPFAM" id="SSF52949">
    <property type="entry name" value="Macro domain-like"/>
    <property type="match status" value="1"/>
</dbReference>
<dbReference type="InterPro" id="IPR000819">
    <property type="entry name" value="Peptidase_M17_C"/>
</dbReference>
<keyword evidence="5 8" id="KW-0645">Protease</keyword>
<feature type="domain" description="Cytosol aminopeptidase" evidence="10">
    <location>
        <begin position="332"/>
        <end position="339"/>
    </location>
</feature>
<comment type="catalytic activity">
    <reaction evidence="2 8">
        <text>Release of an N-terminal amino acid, preferentially leucine, but not glutamic or aspartic acids.</text>
        <dbReference type="EC" id="3.4.11.10"/>
    </reaction>
</comment>
<feature type="binding site" evidence="8">
    <location>
        <position position="257"/>
    </location>
    <ligand>
        <name>Mn(2+)</name>
        <dbReference type="ChEBI" id="CHEBI:29035"/>
        <label>2</label>
    </ligand>
</feature>
<protein>
    <recommendedName>
        <fullName evidence="8">Probable cytosol aminopeptidase</fullName>
        <ecNumber evidence="8">3.4.11.1</ecNumber>
    </recommendedName>
    <alternativeName>
        <fullName evidence="8">Leucine aminopeptidase</fullName>
        <shortName evidence="8">LAP</shortName>
        <ecNumber evidence="8">3.4.11.10</ecNumber>
    </alternativeName>
    <alternativeName>
        <fullName evidence="8">Leucyl aminopeptidase</fullName>
    </alternativeName>
</protein>
<dbReference type="GO" id="GO:0030145">
    <property type="term" value="F:manganese ion binding"/>
    <property type="evidence" value="ECO:0007669"/>
    <property type="project" value="UniProtKB-UniRule"/>
</dbReference>
<dbReference type="InterPro" id="IPR011356">
    <property type="entry name" value="Leucine_aapep/pepB"/>
</dbReference>
<dbReference type="Gene3D" id="3.40.630.10">
    <property type="entry name" value="Zn peptidases"/>
    <property type="match status" value="1"/>
</dbReference>
<dbReference type="PANTHER" id="PTHR11963:SF23">
    <property type="entry name" value="CYTOSOL AMINOPEPTIDASE"/>
    <property type="match status" value="1"/>
</dbReference>
<gene>
    <name evidence="8" type="primary">pepA</name>
    <name evidence="11" type="ORF">CRM82_12635</name>
</gene>
<evidence type="ECO:0000313" key="11">
    <source>
        <dbReference type="EMBL" id="PEH89333.1"/>
    </source>
</evidence>
<keyword evidence="7 8" id="KW-0464">Manganese</keyword>
<reference evidence="12" key="1">
    <citation type="submission" date="2017-09" db="EMBL/GenBank/DDBJ databases">
        <title>FDA dAtabase for Regulatory Grade micrObial Sequences (FDA-ARGOS): Supporting development and validation of Infectious Disease Dx tests.</title>
        <authorList>
            <person name="Minogue T."/>
            <person name="Wolcott M."/>
            <person name="Wasieloski L."/>
            <person name="Aguilar W."/>
            <person name="Moore D."/>
            <person name="Tallon L."/>
            <person name="Sadzewicz L."/>
            <person name="Ott S."/>
            <person name="Zhao X."/>
            <person name="Nagaraj S."/>
            <person name="Vavikolanu K."/>
            <person name="Aluvathingal J."/>
            <person name="Nadendla S."/>
            <person name="Sichtig H."/>
        </authorList>
    </citation>
    <scope>NUCLEOTIDE SEQUENCE [LARGE SCALE GENOMIC DNA]</scope>
    <source>
        <strain evidence="12">FDAARGOS_394</strain>
    </source>
</reference>
<dbReference type="SUPFAM" id="SSF53187">
    <property type="entry name" value="Zn-dependent exopeptidases"/>
    <property type="match status" value="1"/>
</dbReference>
<feature type="active site" evidence="8">
    <location>
        <position position="264"/>
    </location>
</feature>
<comment type="function">
    <text evidence="8">Presumably involved in the processing and regular turnover of intracellular proteins. Catalyzes the removal of unsubstituted N-terminal amino acids from various peptides.</text>
</comment>
<proteinExistence type="inferred from homology"/>
<dbReference type="PRINTS" id="PR00481">
    <property type="entry name" value="LAMNOPPTDASE"/>
</dbReference>
<comment type="subcellular location">
    <subcellularLocation>
        <location evidence="8">Cytoplasm</location>
    </subcellularLocation>
</comment>
<dbReference type="STRING" id="1219032.GCA_001515545_01165"/>
<feature type="binding site" evidence="8">
    <location>
        <position position="252"/>
    </location>
    <ligand>
        <name>Mn(2+)</name>
        <dbReference type="ChEBI" id="CHEBI:29035"/>
        <label>2</label>
    </ligand>
</feature>
<evidence type="ECO:0000256" key="4">
    <source>
        <dbReference type="ARBA" id="ARBA00022438"/>
    </source>
</evidence>
<feature type="binding site" evidence="8">
    <location>
        <position position="257"/>
    </location>
    <ligand>
        <name>Mn(2+)</name>
        <dbReference type="ChEBI" id="CHEBI:29035"/>
        <label>1</label>
    </ligand>
</feature>
<feature type="binding site" evidence="8">
    <location>
        <position position="336"/>
    </location>
    <ligand>
        <name>Mn(2+)</name>
        <dbReference type="ChEBI" id="CHEBI:29035"/>
        <label>2</label>
    </ligand>
</feature>
<dbReference type="Pfam" id="PF00883">
    <property type="entry name" value="Peptidase_M17"/>
    <property type="match status" value="1"/>
</dbReference>
<dbReference type="Proteomes" id="UP000220246">
    <property type="component" value="Unassembled WGS sequence"/>
</dbReference>
<accession>A0A2A7UVN6</accession>
<keyword evidence="4 8" id="KW-0031">Aminopeptidase</keyword>
<comment type="similarity">
    <text evidence="3 8">Belongs to the peptidase M17 family.</text>
</comment>
<keyword evidence="12" id="KW-1185">Reference proteome</keyword>
<dbReference type="Pfam" id="PF02789">
    <property type="entry name" value="Peptidase_M17_N"/>
    <property type="match status" value="1"/>
</dbReference>
<evidence type="ECO:0000256" key="5">
    <source>
        <dbReference type="ARBA" id="ARBA00022670"/>
    </source>
</evidence>
<dbReference type="Gene3D" id="3.40.220.10">
    <property type="entry name" value="Leucine Aminopeptidase, subunit E, domain 1"/>
    <property type="match status" value="1"/>
</dbReference>
<dbReference type="NCBIfam" id="NF002074">
    <property type="entry name" value="PRK00913.1-4"/>
    <property type="match status" value="1"/>
</dbReference>
<dbReference type="GO" id="GO:0006508">
    <property type="term" value="P:proteolysis"/>
    <property type="evidence" value="ECO:0007669"/>
    <property type="project" value="UniProtKB-KW"/>
</dbReference>
<evidence type="ECO:0000256" key="2">
    <source>
        <dbReference type="ARBA" id="ARBA00000967"/>
    </source>
</evidence>
<evidence type="ECO:0000256" key="1">
    <source>
        <dbReference type="ARBA" id="ARBA00000135"/>
    </source>
</evidence>
<dbReference type="InterPro" id="IPR043472">
    <property type="entry name" value="Macro_dom-like"/>
</dbReference>
<evidence type="ECO:0000313" key="12">
    <source>
        <dbReference type="Proteomes" id="UP000220246"/>
    </source>
</evidence>
<dbReference type="AlphaFoldDB" id="A0A2A7UVN6"/>
<feature type="binding site" evidence="8">
    <location>
        <position position="275"/>
    </location>
    <ligand>
        <name>Mn(2+)</name>
        <dbReference type="ChEBI" id="CHEBI:29035"/>
        <label>2</label>
    </ligand>
</feature>
<evidence type="ECO:0000256" key="9">
    <source>
        <dbReference type="SAM" id="MobiDB-lite"/>
    </source>
</evidence>
<dbReference type="InterPro" id="IPR008283">
    <property type="entry name" value="Peptidase_M17_N"/>
</dbReference>
<sequence>MNFDLKALNLAGAAAEKCDALVLLVPDAFKPGKDALSQCVAQARKAGDLDNGAGKQLALYQPAGVAARRVLLLSAGTASAKEVRTALTAAASTLKATGCKRAVVCLSALPDAAAVTAAAVQTLADISYVYTATKPEAKALAWTRTTVAVPDKAAAAPTFALGEALASGVGMAREWANRPANHATPTMLAAAAKALAKHGGIQCKVHGPKEVAKLGMGAFMAVAQGSAQPLQFIELHYNGAAKSQAPVVLVGKGITFDTGGISLKPAAGMDEMKFDMGGAASVLGVFRALAELRPAINVVGLIPACENMPDGTAVKPGDVVTSMSGQTIEILNTDAEGRLVLCDALTYAARFKPAALVDVATLTGACVIALGGIRSGMYATSDALADALQKAGDAAQDLCWRMPLDDDYAEGLKTTFADVANVAGRAAGSVTAAKFLQRFVGDIPWAHLDIAGTAWKEGAAKGGTGRPVGLLVHYLLGQVATAAKTAKPVKAKAPQAVVADKVVKSAKPVKAAKAVKTVKAVKVAQPAAASDTAPTAKAALTPVEAARD</sequence>
<dbReference type="EC" id="3.4.11.1" evidence="8"/>
<organism evidence="11 12">
    <name type="scientific">Comamonas terrigena</name>
    <dbReference type="NCBI Taxonomy" id="32013"/>
    <lineage>
        <taxon>Bacteria</taxon>
        <taxon>Pseudomonadati</taxon>
        <taxon>Pseudomonadota</taxon>
        <taxon>Betaproteobacteria</taxon>
        <taxon>Burkholderiales</taxon>
        <taxon>Comamonadaceae</taxon>
        <taxon>Comamonas</taxon>
    </lineage>
</organism>
<dbReference type="EC" id="3.4.11.10" evidence="8"/>
<feature type="binding site" evidence="8">
    <location>
        <position position="336"/>
    </location>
    <ligand>
        <name>Mn(2+)</name>
        <dbReference type="ChEBI" id="CHEBI:29035"/>
        <label>1</label>
    </ligand>
</feature>
<evidence type="ECO:0000256" key="6">
    <source>
        <dbReference type="ARBA" id="ARBA00022801"/>
    </source>
</evidence>
<dbReference type="InterPro" id="IPR023042">
    <property type="entry name" value="Peptidase_M17_leu_NH2_pept"/>
</dbReference>
<name>A0A2A7UVN6_COMTR</name>
<evidence type="ECO:0000256" key="3">
    <source>
        <dbReference type="ARBA" id="ARBA00009528"/>
    </source>
</evidence>
<feature type="binding site" evidence="8">
    <location>
        <position position="334"/>
    </location>
    <ligand>
        <name>Mn(2+)</name>
        <dbReference type="ChEBI" id="CHEBI:29035"/>
        <label>1</label>
    </ligand>
</feature>
<feature type="compositionally biased region" description="Low complexity" evidence="9">
    <location>
        <begin position="527"/>
        <end position="539"/>
    </location>
</feature>
<dbReference type="PROSITE" id="PS00631">
    <property type="entry name" value="CYTOSOL_AP"/>
    <property type="match status" value="1"/>
</dbReference>
<dbReference type="HAMAP" id="MF_00181">
    <property type="entry name" value="Cytosol_peptidase_M17"/>
    <property type="match status" value="1"/>
</dbReference>
<dbReference type="GO" id="GO:0005737">
    <property type="term" value="C:cytoplasm"/>
    <property type="evidence" value="ECO:0007669"/>
    <property type="project" value="UniProtKB-SubCell"/>
</dbReference>